<dbReference type="HOGENOM" id="CLU_1141817_0_0_6"/>
<sequence>MSLETEIAGLTSKATALLDYFTTAKTAIAKAIADAVAAAPAISRTFYVNTLIGDDNALGNADTPLKTIDRAVAATPDGGVVDVILVEDYTLSSTVSARSRRIMVRGETEGSVTRKLILNEYLGANGMKRFGGFQLNRAGAIDFADLTVSLPDSAGGLSAAQDTYYAMIYAGGSKAPGFMPVKLYNVAFALRGTFTGKIVGAGIPCVSLSAVNCTIPAALEGCLIQGVAAGKDPNTLPWLTTNITKL</sequence>
<proteinExistence type="predicted"/>
<organism evidence="1 2">
    <name type="scientific">Pseudomonas putida ND6</name>
    <dbReference type="NCBI Taxonomy" id="231023"/>
    <lineage>
        <taxon>Bacteria</taxon>
        <taxon>Pseudomonadati</taxon>
        <taxon>Pseudomonadota</taxon>
        <taxon>Gammaproteobacteria</taxon>
        <taxon>Pseudomonadales</taxon>
        <taxon>Pseudomonadaceae</taxon>
        <taxon>Pseudomonas</taxon>
    </lineage>
</organism>
<dbReference type="KEGG" id="ppi:YSA_07621"/>
<dbReference type="AlphaFoldDB" id="I3UZG9"/>
<evidence type="ECO:0000313" key="2">
    <source>
        <dbReference type="Proteomes" id="UP000005268"/>
    </source>
</evidence>
<dbReference type="InterPro" id="IPR011050">
    <property type="entry name" value="Pectin_lyase_fold/virulence"/>
</dbReference>
<dbReference type="PATRIC" id="fig|231023.4.peg.3664"/>
<dbReference type="SUPFAM" id="SSF51126">
    <property type="entry name" value="Pectin lyase-like"/>
    <property type="match status" value="1"/>
</dbReference>
<evidence type="ECO:0000313" key="1">
    <source>
        <dbReference type="EMBL" id="AFK70890.1"/>
    </source>
</evidence>
<dbReference type="EMBL" id="CP003588">
    <property type="protein sequence ID" value="AFK70890.1"/>
    <property type="molecule type" value="Genomic_DNA"/>
</dbReference>
<accession>I3UZG9</accession>
<name>I3UZG9_PSEPU</name>
<reference evidence="1 2" key="1">
    <citation type="journal article" date="2012" name="J. Bacteriol.">
        <title>Complete Genome Sequence of the Naphthalene-Degrading Pseudomonas putida Strain ND6.</title>
        <authorList>
            <person name="Li S."/>
            <person name="Zhao H."/>
            <person name="Li Y."/>
            <person name="Niu S."/>
            <person name="Cai B."/>
        </authorList>
    </citation>
    <scope>NUCLEOTIDE SEQUENCE [LARGE SCALE GENOMIC DNA]</scope>
    <source>
        <strain evidence="1 2">ND6</strain>
    </source>
</reference>
<dbReference type="Proteomes" id="UP000005268">
    <property type="component" value="Chromosome"/>
</dbReference>
<protein>
    <submittedName>
        <fullName evidence="1">Uncharacterized protein</fullName>
    </submittedName>
</protein>
<gene>
    <name evidence="1" type="ORF">YSA_07621</name>
</gene>
<dbReference type="RefSeq" id="WP_014755638.1">
    <property type="nucleotide sequence ID" value="NC_017986.1"/>
</dbReference>